<proteinExistence type="predicted"/>
<reference evidence="1 2" key="1">
    <citation type="submission" date="2016-01" db="EMBL/GenBank/DDBJ databases">
        <authorList>
            <person name="Oliw E.H."/>
        </authorList>
    </citation>
    <scope>NUCLEOTIDE SEQUENCE [LARGE SCALE GENOMIC DNA]</scope>
    <source>
        <strain evidence="1 2">KA00635</strain>
    </source>
</reference>
<accession>A0A133XZK3</accession>
<organism evidence="1 2">
    <name type="scientific">Aerococcus christensenii</name>
    <dbReference type="NCBI Taxonomy" id="87541"/>
    <lineage>
        <taxon>Bacteria</taxon>
        <taxon>Bacillati</taxon>
        <taxon>Bacillota</taxon>
        <taxon>Bacilli</taxon>
        <taxon>Lactobacillales</taxon>
        <taxon>Aerococcaceae</taxon>
        <taxon>Aerococcus</taxon>
    </lineage>
</organism>
<protein>
    <submittedName>
        <fullName evidence="1">Uncharacterized protein</fullName>
    </submittedName>
</protein>
<dbReference type="PATRIC" id="fig|87541.4.peg.863"/>
<gene>
    <name evidence="1" type="ORF">HMPREF3187_00873</name>
</gene>
<dbReference type="AlphaFoldDB" id="A0A133XZK3"/>
<comment type="caution">
    <text evidence="1">The sequence shown here is derived from an EMBL/GenBank/DDBJ whole genome shotgun (WGS) entry which is preliminary data.</text>
</comment>
<evidence type="ECO:0000313" key="2">
    <source>
        <dbReference type="Proteomes" id="UP000070422"/>
    </source>
</evidence>
<dbReference type="Proteomes" id="UP000070422">
    <property type="component" value="Unassembled WGS sequence"/>
</dbReference>
<dbReference type="EMBL" id="LSCQ01000043">
    <property type="protein sequence ID" value="KXB36364.1"/>
    <property type="molecule type" value="Genomic_DNA"/>
</dbReference>
<name>A0A133XZK3_9LACT</name>
<evidence type="ECO:0000313" key="1">
    <source>
        <dbReference type="EMBL" id="KXB36364.1"/>
    </source>
</evidence>
<sequence length="52" mass="6335">MRPLLLLFSIKKTFSNYHHFCLSQIIQKDKALRNPDLFFSEAKDKNLRYNKY</sequence>